<name>A0ABS9SIU6_9BACT</name>
<dbReference type="GO" id="GO:0016787">
    <property type="term" value="F:hydrolase activity"/>
    <property type="evidence" value="ECO:0007669"/>
    <property type="project" value="UniProtKB-KW"/>
</dbReference>
<protein>
    <submittedName>
        <fullName evidence="3">Glycoside hydrolase family 16 protein</fullName>
    </submittedName>
</protein>
<evidence type="ECO:0000313" key="4">
    <source>
        <dbReference type="Proteomes" id="UP001202248"/>
    </source>
</evidence>
<proteinExistence type="inferred from homology"/>
<sequence>MLLLFASCASLIPVQKNKLIWEENFNQKKIFDTTRWSKIPRGTSDWDRHMSDFDSCYALRDGKLILRGINNTTVKDDTSRYLTGGVFTKDKVAFDLGRIEIRAKLNSANGAWPAFWMLGQGKKYPGGGEIDIMERLNDDSIVYQTVHSSYTIDLNIKDNPKHSATAPITPNEFNTYAVEKYQDSVVFYVNDKRTFAYPRIETDKKISFPIRMENIIYFLICN</sequence>
<evidence type="ECO:0000256" key="1">
    <source>
        <dbReference type="ARBA" id="ARBA00006865"/>
    </source>
</evidence>
<dbReference type="SUPFAM" id="SSF49899">
    <property type="entry name" value="Concanavalin A-like lectins/glucanases"/>
    <property type="match status" value="1"/>
</dbReference>
<dbReference type="PANTHER" id="PTHR10963">
    <property type="entry name" value="GLYCOSYL HYDROLASE-RELATED"/>
    <property type="match status" value="1"/>
</dbReference>
<comment type="similarity">
    <text evidence="1">Belongs to the glycosyl hydrolase 16 family.</text>
</comment>
<comment type="caution">
    <text evidence="3">The sequence shown here is derived from an EMBL/GenBank/DDBJ whole genome shotgun (WGS) entry which is preliminary data.</text>
</comment>
<dbReference type="PANTHER" id="PTHR10963:SF55">
    <property type="entry name" value="GLYCOSIDE HYDROLASE FAMILY 16 PROTEIN"/>
    <property type="match status" value="1"/>
</dbReference>
<dbReference type="Proteomes" id="UP001202248">
    <property type="component" value="Unassembled WGS sequence"/>
</dbReference>
<keyword evidence="4" id="KW-1185">Reference proteome</keyword>
<evidence type="ECO:0000259" key="2">
    <source>
        <dbReference type="PROSITE" id="PS51762"/>
    </source>
</evidence>
<dbReference type="RefSeq" id="WP_240828144.1">
    <property type="nucleotide sequence ID" value="NZ_JAKWBL010000001.1"/>
</dbReference>
<dbReference type="InterPro" id="IPR000757">
    <property type="entry name" value="Beta-glucanase-like"/>
</dbReference>
<accession>A0ABS9SIU6</accession>
<dbReference type="Pfam" id="PF00722">
    <property type="entry name" value="Glyco_hydro_16"/>
    <property type="match status" value="1"/>
</dbReference>
<reference evidence="3 4" key="1">
    <citation type="submission" date="2022-02" db="EMBL/GenBank/DDBJ databases">
        <authorList>
            <person name="Min J."/>
        </authorList>
    </citation>
    <scope>NUCLEOTIDE SEQUENCE [LARGE SCALE GENOMIC DNA]</scope>
    <source>
        <strain evidence="3 4">GR10-1</strain>
    </source>
</reference>
<dbReference type="Gene3D" id="2.60.120.200">
    <property type="match status" value="1"/>
</dbReference>
<feature type="domain" description="GH16" evidence="2">
    <location>
        <begin position="19"/>
        <end position="222"/>
    </location>
</feature>
<dbReference type="InterPro" id="IPR050546">
    <property type="entry name" value="Glycosyl_Hydrlase_16"/>
</dbReference>
<dbReference type="EMBL" id="JAKWBL010000001">
    <property type="protein sequence ID" value="MCH5598288.1"/>
    <property type="molecule type" value="Genomic_DNA"/>
</dbReference>
<organism evidence="3 4">
    <name type="scientific">Niabella ginsengisoli</name>
    <dbReference type="NCBI Taxonomy" id="522298"/>
    <lineage>
        <taxon>Bacteria</taxon>
        <taxon>Pseudomonadati</taxon>
        <taxon>Bacteroidota</taxon>
        <taxon>Chitinophagia</taxon>
        <taxon>Chitinophagales</taxon>
        <taxon>Chitinophagaceae</taxon>
        <taxon>Niabella</taxon>
    </lineage>
</organism>
<dbReference type="InterPro" id="IPR013320">
    <property type="entry name" value="ConA-like_dom_sf"/>
</dbReference>
<keyword evidence="3" id="KW-0378">Hydrolase</keyword>
<gene>
    <name evidence="3" type="ORF">MKP09_10380</name>
</gene>
<dbReference type="PROSITE" id="PS51762">
    <property type="entry name" value="GH16_2"/>
    <property type="match status" value="1"/>
</dbReference>
<dbReference type="CDD" id="cd08023">
    <property type="entry name" value="GH16_laminarinase_like"/>
    <property type="match status" value="1"/>
</dbReference>
<evidence type="ECO:0000313" key="3">
    <source>
        <dbReference type="EMBL" id="MCH5598288.1"/>
    </source>
</evidence>